<evidence type="ECO:0000313" key="2">
    <source>
        <dbReference type="EMBL" id="AKD24743.1"/>
    </source>
</evidence>
<dbReference type="HOGENOM" id="CLU_1453190_0_0_4"/>
<keyword evidence="1" id="KW-1133">Transmembrane helix</keyword>
<dbReference type="AlphaFoldDB" id="A0A0E3V0M5"/>
<feature type="transmembrane region" description="Helical" evidence="1">
    <location>
        <begin position="22"/>
        <end position="40"/>
    </location>
</feature>
<dbReference type="PATRIC" id="fig|576611.7.peg.411"/>
<gene>
    <name evidence="2" type="ORF">CL55_00004100</name>
</gene>
<keyword evidence="3" id="KW-1185">Reference proteome</keyword>
<name>A0A0E3V0M5_9BURK</name>
<dbReference type="STRING" id="1835254.CL55_00004100"/>
<dbReference type="KEGG" id="pdq:CL55_00004100"/>
<dbReference type="EMBL" id="CP007501">
    <property type="protein sequence ID" value="AKD24743.1"/>
    <property type="molecule type" value="Genomic_DNA"/>
</dbReference>
<dbReference type="RefSeq" id="WP_046329657.1">
    <property type="nucleotide sequence ID" value="NZ_CP007501.1"/>
</dbReference>
<dbReference type="OrthoDB" id="9877344at2"/>
<protein>
    <submittedName>
        <fullName evidence="2">Uncharacterized protein</fullName>
    </submittedName>
</protein>
<accession>A0A0E3V0M5</accession>
<sequence>MPKQPISIAVKIKKLVMNFTKWLLYALIILVLAYASFKVWEYKGEYEKENAAKILAKEQEIEFNDLRKNLATYAPLLVGSPSSILTTRANGKFILAYMLGADVEAFQNAFENSVPIVYVGSQLLGIGCKKSDCEESSAAFVIEPANGKVYLALRKSGELTFYGLEDSKTIPLAFEKWQGFKKAGVQ</sequence>
<proteinExistence type="predicted"/>
<evidence type="ECO:0000313" key="3">
    <source>
        <dbReference type="Proteomes" id="UP000061135"/>
    </source>
</evidence>
<keyword evidence="1" id="KW-0812">Transmembrane</keyword>
<keyword evidence="1" id="KW-0472">Membrane</keyword>
<organism evidence="2 3">
    <name type="scientific">Polynucleobacter duraquae</name>
    <dbReference type="NCBI Taxonomy" id="1835254"/>
    <lineage>
        <taxon>Bacteria</taxon>
        <taxon>Pseudomonadati</taxon>
        <taxon>Pseudomonadota</taxon>
        <taxon>Betaproteobacteria</taxon>
        <taxon>Burkholderiales</taxon>
        <taxon>Burkholderiaceae</taxon>
        <taxon>Polynucleobacter</taxon>
    </lineage>
</organism>
<reference evidence="2 3" key="1">
    <citation type="submission" date="2014-03" db="EMBL/GenBank/DDBJ databases">
        <title>Genome of Polynucleobacter strain MWH-MoK4.</title>
        <authorList>
            <person name="Hahn M.W."/>
        </authorList>
    </citation>
    <scope>NUCLEOTIDE SEQUENCE [LARGE SCALE GENOMIC DNA]</scope>
    <source>
        <strain evidence="2 3">MWH-MoK4</strain>
    </source>
</reference>
<evidence type="ECO:0000256" key="1">
    <source>
        <dbReference type="SAM" id="Phobius"/>
    </source>
</evidence>
<dbReference type="Proteomes" id="UP000061135">
    <property type="component" value="Chromosome"/>
</dbReference>